<dbReference type="PANTHER" id="PTHR43734">
    <property type="entry name" value="PHYTOENE DESATURASE"/>
    <property type="match status" value="1"/>
</dbReference>
<evidence type="ECO:0000256" key="2">
    <source>
        <dbReference type="ARBA" id="ARBA00006046"/>
    </source>
</evidence>
<dbReference type="Pfam" id="PF01593">
    <property type="entry name" value="Amino_oxidase"/>
    <property type="match status" value="1"/>
</dbReference>
<dbReference type="SUPFAM" id="SSF51905">
    <property type="entry name" value="FAD/NAD(P)-binding domain"/>
    <property type="match status" value="1"/>
</dbReference>
<dbReference type="InterPro" id="IPR014105">
    <property type="entry name" value="Carotenoid/retinoid_OxRdtase"/>
</dbReference>
<dbReference type="OrthoDB" id="9774675at2"/>
<keyword evidence="3 5" id="KW-0125">Carotenoid biosynthesis</keyword>
<gene>
    <name evidence="7" type="ORF">CLV47_110120</name>
</gene>
<comment type="caution">
    <text evidence="7">The sequence shown here is derived from an EMBL/GenBank/DDBJ whole genome shotgun (WGS) entry which is preliminary data.</text>
</comment>
<evidence type="ECO:0000256" key="3">
    <source>
        <dbReference type="ARBA" id="ARBA00022746"/>
    </source>
</evidence>
<proteinExistence type="inferred from homology"/>
<organism evidence="7 8">
    <name type="scientific">Antricoccus suffuscus</name>
    <dbReference type="NCBI Taxonomy" id="1629062"/>
    <lineage>
        <taxon>Bacteria</taxon>
        <taxon>Bacillati</taxon>
        <taxon>Actinomycetota</taxon>
        <taxon>Actinomycetes</taxon>
        <taxon>Geodermatophilales</taxon>
        <taxon>Antricoccaceae</taxon>
        <taxon>Antricoccus</taxon>
    </lineage>
</organism>
<sequence length="503" mass="53946">MRASLAHKSFRTVAGRTDHVVVIGAGLAGLSTALHLAGAGRTVTVIDQRTEVGGLCGQLQRDGFTFDTGPTVLTMPDILEQPFQAVGESMSDRLRLIRLDPAYRAVYADGSSIDVGASLDATVASIETACGAAEAANFRRFADYCRRLYDVEYGAFIDRNFDSPVALLGKDFASLCAMGGFGSLAGKVARFLRDPRTQRLASFQALYAGMSPQSARALYAVITYMDVVGGVYFPVGGMHAVAVAMADAARAAGVTFRLGTTAKKIAMTGDRARNVLTDYGSLEADAVVVTADPRSSMRTLLGRRGPQRPVSYSPSCLLLHLGVDTDRLPHSRSDRAHHTIQFGRAWESTFDELTNRGVPMSDPSLLVSNPSLTDPGLAPPGQETLYVLAPTPNLHGRVDWRRIEDDYAGSIVARLAERGYSLRDCTVIERVTPLDWKRQGLPLGTPFSLSHKVSQTGPFRPRNFPRVFENVVFAGAGTTPGVGVPMVLVSGRLAAARITGDLP</sequence>
<comment type="similarity">
    <text evidence="2 5">Belongs to the carotenoid/retinoid oxidoreductase family.</text>
</comment>
<dbReference type="Proteomes" id="UP000237752">
    <property type="component" value="Unassembled WGS sequence"/>
</dbReference>
<dbReference type="GO" id="GO:0016117">
    <property type="term" value="P:carotenoid biosynthetic process"/>
    <property type="evidence" value="ECO:0007669"/>
    <property type="project" value="UniProtKB-KW"/>
</dbReference>
<reference evidence="7 8" key="1">
    <citation type="submission" date="2018-03" db="EMBL/GenBank/DDBJ databases">
        <title>Genomic Encyclopedia of Archaeal and Bacterial Type Strains, Phase II (KMG-II): from individual species to whole genera.</title>
        <authorList>
            <person name="Goeker M."/>
        </authorList>
    </citation>
    <scope>NUCLEOTIDE SEQUENCE [LARGE SCALE GENOMIC DNA]</scope>
    <source>
        <strain evidence="7 8">DSM 100065</strain>
    </source>
</reference>
<evidence type="ECO:0000256" key="4">
    <source>
        <dbReference type="ARBA" id="ARBA00023002"/>
    </source>
</evidence>
<evidence type="ECO:0000313" key="8">
    <source>
        <dbReference type="Proteomes" id="UP000237752"/>
    </source>
</evidence>
<dbReference type="PANTHER" id="PTHR43734:SF1">
    <property type="entry name" value="PHYTOENE DESATURASE"/>
    <property type="match status" value="1"/>
</dbReference>
<dbReference type="EMBL" id="PVUE01000010">
    <property type="protein sequence ID" value="PRZ41392.1"/>
    <property type="molecule type" value="Genomic_DNA"/>
</dbReference>
<accession>A0A2T0ZYG0</accession>
<protein>
    <submittedName>
        <fullName evidence="7">Phytoene desaturase</fullName>
    </submittedName>
</protein>
<dbReference type="RefSeq" id="WP_106349464.1">
    <property type="nucleotide sequence ID" value="NZ_PVUE01000010.1"/>
</dbReference>
<dbReference type="PRINTS" id="PR00419">
    <property type="entry name" value="ADXRDTASE"/>
</dbReference>
<dbReference type="AlphaFoldDB" id="A0A2T0ZYG0"/>
<evidence type="ECO:0000259" key="6">
    <source>
        <dbReference type="Pfam" id="PF01593"/>
    </source>
</evidence>
<evidence type="ECO:0000313" key="7">
    <source>
        <dbReference type="EMBL" id="PRZ41392.1"/>
    </source>
</evidence>
<evidence type="ECO:0000256" key="5">
    <source>
        <dbReference type="RuleBase" id="RU362075"/>
    </source>
</evidence>
<name>A0A2T0ZYG0_9ACTN</name>
<comment type="pathway">
    <text evidence="1 5">Carotenoid biosynthesis.</text>
</comment>
<dbReference type="InterPro" id="IPR008150">
    <property type="entry name" value="Phytoene_DH_bac_CS"/>
</dbReference>
<feature type="domain" description="Amine oxidase" evidence="6">
    <location>
        <begin position="27"/>
        <end position="498"/>
    </location>
</feature>
<keyword evidence="8" id="KW-1185">Reference proteome</keyword>
<dbReference type="Gene3D" id="3.50.50.60">
    <property type="entry name" value="FAD/NAD(P)-binding domain"/>
    <property type="match status" value="2"/>
</dbReference>
<dbReference type="GO" id="GO:0016627">
    <property type="term" value="F:oxidoreductase activity, acting on the CH-CH group of donors"/>
    <property type="evidence" value="ECO:0007669"/>
    <property type="project" value="UniProtKB-ARBA"/>
</dbReference>
<dbReference type="InterPro" id="IPR036188">
    <property type="entry name" value="FAD/NAD-bd_sf"/>
</dbReference>
<dbReference type="InterPro" id="IPR002937">
    <property type="entry name" value="Amino_oxidase"/>
</dbReference>
<dbReference type="PROSITE" id="PS00982">
    <property type="entry name" value="PHYTOENE_DH"/>
    <property type="match status" value="1"/>
</dbReference>
<keyword evidence="4 5" id="KW-0560">Oxidoreductase</keyword>
<evidence type="ECO:0000256" key="1">
    <source>
        <dbReference type="ARBA" id="ARBA00004829"/>
    </source>
</evidence>
<dbReference type="NCBIfam" id="TIGR02734">
    <property type="entry name" value="crtI_fam"/>
    <property type="match status" value="1"/>
</dbReference>